<gene>
    <name evidence="1" type="ORF">CYNAS_LOCUS22696</name>
</gene>
<dbReference type="AlphaFoldDB" id="A0AA36MIK6"/>
<proteinExistence type="predicted"/>
<name>A0AA36MIK6_CYLNA</name>
<accession>A0AA36MIK6</accession>
<evidence type="ECO:0000313" key="1">
    <source>
        <dbReference type="EMBL" id="CAJ0610713.1"/>
    </source>
</evidence>
<sequence>MTREEAKMLRFGACVAPSGSVCCGVPVCAGSVKTGIITPDQSRPMTDRDFNKFTLNDIAFLRATRFSDPLHRSDLLVREQSRGARLRSYLKENGTDKFNQNYSYLAATTKATIMSARDAASTTITITTANPVSADTKVDANGTINPIK</sequence>
<reference evidence="1" key="1">
    <citation type="submission" date="2023-07" db="EMBL/GenBank/DDBJ databases">
        <authorList>
            <consortium name="CYATHOMIX"/>
        </authorList>
    </citation>
    <scope>NUCLEOTIDE SEQUENCE</scope>
    <source>
        <strain evidence="1">N/A</strain>
    </source>
</reference>
<protein>
    <submittedName>
        <fullName evidence="1">Uncharacterized protein</fullName>
    </submittedName>
</protein>
<evidence type="ECO:0000313" key="2">
    <source>
        <dbReference type="Proteomes" id="UP001176961"/>
    </source>
</evidence>
<dbReference type="Proteomes" id="UP001176961">
    <property type="component" value="Unassembled WGS sequence"/>
</dbReference>
<organism evidence="1 2">
    <name type="scientific">Cylicocyclus nassatus</name>
    <name type="common">Nematode worm</name>
    <dbReference type="NCBI Taxonomy" id="53992"/>
    <lineage>
        <taxon>Eukaryota</taxon>
        <taxon>Metazoa</taxon>
        <taxon>Ecdysozoa</taxon>
        <taxon>Nematoda</taxon>
        <taxon>Chromadorea</taxon>
        <taxon>Rhabditida</taxon>
        <taxon>Rhabditina</taxon>
        <taxon>Rhabditomorpha</taxon>
        <taxon>Strongyloidea</taxon>
        <taxon>Strongylidae</taxon>
        <taxon>Cylicocyclus</taxon>
    </lineage>
</organism>
<comment type="caution">
    <text evidence="1">The sequence shown here is derived from an EMBL/GenBank/DDBJ whole genome shotgun (WGS) entry which is preliminary data.</text>
</comment>
<dbReference type="EMBL" id="CATQJL010000363">
    <property type="protein sequence ID" value="CAJ0610713.1"/>
    <property type="molecule type" value="Genomic_DNA"/>
</dbReference>
<keyword evidence="2" id="KW-1185">Reference proteome</keyword>